<comment type="caution">
    <text evidence="9">The sequence shown here is derived from an EMBL/GenBank/DDBJ whole genome shotgun (WGS) entry which is preliminary data.</text>
</comment>
<dbReference type="Gene3D" id="1.20.120.1900">
    <property type="entry name" value="Gamma-tubulin complex, C-terminal domain"/>
    <property type="match status" value="1"/>
</dbReference>
<dbReference type="GO" id="GO:0000278">
    <property type="term" value="P:mitotic cell cycle"/>
    <property type="evidence" value="ECO:0007669"/>
    <property type="project" value="TreeGrafter"/>
</dbReference>
<evidence type="ECO:0000313" key="9">
    <source>
        <dbReference type="EMBL" id="KAF9782231.1"/>
    </source>
</evidence>
<dbReference type="GO" id="GO:0051011">
    <property type="term" value="F:microtubule minus-end binding"/>
    <property type="evidence" value="ECO:0007669"/>
    <property type="project" value="TreeGrafter"/>
</dbReference>
<feature type="domain" description="Gamma tubulin complex component C-terminal" evidence="7">
    <location>
        <begin position="805"/>
        <end position="1057"/>
    </location>
</feature>
<keyword evidence="3" id="KW-0963">Cytoplasm</keyword>
<feature type="compositionally biased region" description="Low complexity" evidence="6">
    <location>
        <begin position="1081"/>
        <end position="1092"/>
    </location>
</feature>
<dbReference type="GO" id="GO:0051225">
    <property type="term" value="P:spindle assembly"/>
    <property type="evidence" value="ECO:0007669"/>
    <property type="project" value="TreeGrafter"/>
</dbReference>
<sequence length="1177" mass="131680">MQIQRSTSTPSNIERPQSSLSNRPLSRASIVPTLRPSSSLGHSRPISRVSQRPASRHSQRPASRQSHHAPAHSQISAKVSNLIHTLVTQITGLTNENDPENHKIAYDYANKHLELGMLGISGVAGVGWDMKKADSHFAGLVEKAKIRSHDDLASAIGTTYKLLKERVEGNVDLDAEVKASRLPDHLQLLATLSLPPNKSTHELAESYLQLAHNPPKPSEALTWAEILAEEPFQGQHWEGVYGLPRGSTVEGWEVQSGGSSPSLSPWDEDYSRDDCSDSLSLAGSLTSMNFEENEGSIEGGRNADDDALEVVPECWKHRQAFEDLQARQYWREEWRIQADLDRPFSLGDHSTLAPSLNRMQKGSPLGIFGAAAHEKYIPEHYAVREVLMGLQNFTNLMFSLVDSGGRLFSYQPSKSPRLMHLTPDSQHSIISAFARLATSLQHLRRFVSTVFAKTTEGSRGDEGDKVSYILNFRRRNSRTLEAFAEAVDFEMRRFDAWCSAREQDICHAQGPSAPAEEPLVVSLLSLERCVREEFGTTFDTLKKILEGVTQKASASRTYYFAKSAVAESSLIPIWDLTEVQNNVPPAVITTHLLDALLHAVREQDLIGETSVSATLMRVFSKSAEPVWSMIGAWIRDGMPIHDLSTLGAPAASGGSGEDNPGSVDDEFFIEDNEMPLLDPDSWTEGCVLRKDGNGVSQALPVFVEHVAQDVLSVGKAVGLLRVLGGDPQPGDAGGVDTDLADASAGWKRFGELIKEPHISGGEDKDAIMLPASVEVLSGIVYEDLHPRYLHAQQALTKVLLEDCQLEYHLNVMEDCYFMRRGDVMNHFLDSLFAKMDSQQAWFDFHFLNSAFQDVVEMSYRRWIDPSLVRLSYQDSPDKATSMSVKRLDPLFVEYAVPFPLTYICGPKAIQSYSSIFVLLAQIKRARSLLENTVLRGSGIMSKDVHQQAEMKAFYALRNKLSWFVNTLLDYVSTYVIQIQVREFHNHLREVTSLDEIIQLHNEYIESIKTRCFLQQKAASIYRTMISILDVSVYFTECFATFKGELPQDSVSRTRDASASLRVRRHRSKRLRRLRRNTIEFSSRGDNDGNNSNRDVESSDSEQDYDDEGRSMEPPSFIGDVTISFAEEDAFTRVEKMSRELDGLVRFIRRGVENFESKGGPESSTFGVLSFALEDWDR</sequence>
<dbReference type="Pfam" id="PF17681">
    <property type="entry name" value="GCP_N_terminal"/>
    <property type="match status" value="1"/>
</dbReference>
<feature type="compositionally biased region" description="Basic residues" evidence="6">
    <location>
        <begin position="54"/>
        <end position="70"/>
    </location>
</feature>
<dbReference type="Proteomes" id="UP000736335">
    <property type="component" value="Unassembled WGS sequence"/>
</dbReference>
<feature type="compositionally biased region" description="Acidic residues" evidence="6">
    <location>
        <begin position="1097"/>
        <end position="1106"/>
    </location>
</feature>
<evidence type="ECO:0000256" key="6">
    <source>
        <dbReference type="SAM" id="MobiDB-lite"/>
    </source>
</evidence>
<reference evidence="9" key="2">
    <citation type="submission" date="2020-11" db="EMBL/GenBank/DDBJ databases">
        <authorList>
            <consortium name="DOE Joint Genome Institute"/>
            <person name="Kuo A."/>
            <person name="Miyauchi S."/>
            <person name="Kiss E."/>
            <person name="Drula E."/>
            <person name="Kohler A."/>
            <person name="Sanchez-Garcia M."/>
            <person name="Andreopoulos B."/>
            <person name="Barry K.W."/>
            <person name="Bonito G."/>
            <person name="Buee M."/>
            <person name="Carver A."/>
            <person name="Chen C."/>
            <person name="Cichocki N."/>
            <person name="Clum A."/>
            <person name="Culley D."/>
            <person name="Crous P.W."/>
            <person name="Fauchery L."/>
            <person name="Girlanda M."/>
            <person name="Hayes R."/>
            <person name="Keri Z."/>
            <person name="Labutti K."/>
            <person name="Lipzen A."/>
            <person name="Lombard V."/>
            <person name="Magnuson J."/>
            <person name="Maillard F."/>
            <person name="Morin E."/>
            <person name="Murat C."/>
            <person name="Nolan M."/>
            <person name="Ohm R."/>
            <person name="Pangilinan J."/>
            <person name="Pereira M."/>
            <person name="Perotto S."/>
            <person name="Peter M."/>
            <person name="Riley R."/>
            <person name="Sitrit Y."/>
            <person name="Stielow B."/>
            <person name="Szollosi G."/>
            <person name="Zifcakova L."/>
            <person name="Stursova M."/>
            <person name="Spatafora J.W."/>
            <person name="Tedersoo L."/>
            <person name="Vaario L.-M."/>
            <person name="Yamada A."/>
            <person name="Yan M."/>
            <person name="Wang P."/>
            <person name="Xu J."/>
            <person name="Bruns T."/>
            <person name="Baldrian P."/>
            <person name="Vilgalys R."/>
            <person name="Henrissat B."/>
            <person name="Grigoriev I.V."/>
            <person name="Hibbett D."/>
            <person name="Nagy L.G."/>
            <person name="Martin F.M."/>
        </authorList>
    </citation>
    <scope>NUCLEOTIDE SEQUENCE</scope>
    <source>
        <strain evidence="9">UH-Tt-Lm1</strain>
    </source>
</reference>
<dbReference type="GO" id="GO:0051321">
    <property type="term" value="P:meiotic cell cycle"/>
    <property type="evidence" value="ECO:0007669"/>
    <property type="project" value="TreeGrafter"/>
</dbReference>
<dbReference type="PANTHER" id="PTHR19302">
    <property type="entry name" value="GAMMA TUBULIN COMPLEX PROTEIN"/>
    <property type="match status" value="1"/>
</dbReference>
<feature type="region of interest" description="Disordered" evidence="6">
    <location>
        <begin position="1"/>
        <end position="74"/>
    </location>
</feature>
<name>A0A9P6HB91_9AGAM</name>
<dbReference type="GO" id="GO:0031122">
    <property type="term" value="P:cytoplasmic microtubule organization"/>
    <property type="evidence" value="ECO:0007669"/>
    <property type="project" value="TreeGrafter"/>
</dbReference>
<dbReference type="GO" id="GO:0000922">
    <property type="term" value="C:spindle pole"/>
    <property type="evidence" value="ECO:0007669"/>
    <property type="project" value="InterPro"/>
</dbReference>
<comment type="similarity">
    <text evidence="2">Belongs to the TUBGCP family.</text>
</comment>
<dbReference type="InterPro" id="IPR040457">
    <property type="entry name" value="GCP_C"/>
</dbReference>
<feature type="region of interest" description="Disordered" evidence="6">
    <location>
        <begin position="1079"/>
        <end position="1116"/>
    </location>
</feature>
<comment type="subcellular location">
    <subcellularLocation>
        <location evidence="1">Cytoplasm</location>
        <location evidence="1">Cytoskeleton</location>
    </subcellularLocation>
</comment>
<evidence type="ECO:0000259" key="8">
    <source>
        <dbReference type="Pfam" id="PF17681"/>
    </source>
</evidence>
<dbReference type="EMBL" id="WIUZ02000012">
    <property type="protein sequence ID" value="KAF9782231.1"/>
    <property type="molecule type" value="Genomic_DNA"/>
</dbReference>
<keyword evidence="4" id="KW-0493">Microtubule</keyword>
<keyword evidence="5" id="KW-0206">Cytoskeleton</keyword>
<dbReference type="PANTHER" id="PTHR19302:SF33">
    <property type="entry name" value="GAMMA-TUBULIN COMPLEX COMPONENT 5"/>
    <property type="match status" value="1"/>
</dbReference>
<evidence type="ECO:0000256" key="5">
    <source>
        <dbReference type="ARBA" id="ARBA00023212"/>
    </source>
</evidence>
<dbReference type="InterPro" id="IPR041470">
    <property type="entry name" value="GCP_N"/>
</dbReference>
<dbReference type="InterPro" id="IPR007259">
    <property type="entry name" value="GCP"/>
</dbReference>
<dbReference type="GO" id="GO:0000930">
    <property type="term" value="C:gamma-tubulin complex"/>
    <property type="evidence" value="ECO:0007669"/>
    <property type="project" value="TreeGrafter"/>
</dbReference>
<accession>A0A9P6HB91</accession>
<dbReference type="GO" id="GO:0043015">
    <property type="term" value="F:gamma-tubulin binding"/>
    <property type="evidence" value="ECO:0007669"/>
    <property type="project" value="InterPro"/>
</dbReference>
<dbReference type="InterPro" id="IPR059169">
    <property type="entry name" value="GCP5_N_ext"/>
</dbReference>
<evidence type="ECO:0000313" key="10">
    <source>
        <dbReference type="Proteomes" id="UP000736335"/>
    </source>
</evidence>
<organism evidence="9 10">
    <name type="scientific">Thelephora terrestris</name>
    <dbReference type="NCBI Taxonomy" id="56493"/>
    <lineage>
        <taxon>Eukaryota</taxon>
        <taxon>Fungi</taxon>
        <taxon>Dikarya</taxon>
        <taxon>Basidiomycota</taxon>
        <taxon>Agaricomycotina</taxon>
        <taxon>Agaricomycetes</taxon>
        <taxon>Thelephorales</taxon>
        <taxon>Thelephoraceae</taxon>
        <taxon>Thelephora</taxon>
    </lineage>
</organism>
<dbReference type="OrthoDB" id="66546at2759"/>
<dbReference type="GO" id="GO:0005816">
    <property type="term" value="C:spindle pole body"/>
    <property type="evidence" value="ECO:0007669"/>
    <property type="project" value="UniProtKB-ARBA"/>
</dbReference>
<proteinExistence type="inferred from homology"/>
<evidence type="ECO:0000256" key="2">
    <source>
        <dbReference type="ARBA" id="ARBA00010337"/>
    </source>
</evidence>
<gene>
    <name evidence="9" type="ORF">BJ322DRAFT_1010060</name>
</gene>
<protein>
    <submittedName>
        <fullName evidence="9">Spc98 family-domain-containing protein</fullName>
    </submittedName>
</protein>
<reference evidence="9" key="1">
    <citation type="journal article" date="2020" name="Nat. Commun.">
        <title>Large-scale genome sequencing of mycorrhizal fungi provides insights into the early evolution of symbiotic traits.</title>
        <authorList>
            <person name="Miyauchi S."/>
            <person name="Kiss E."/>
            <person name="Kuo A."/>
            <person name="Drula E."/>
            <person name="Kohler A."/>
            <person name="Sanchez-Garcia M."/>
            <person name="Morin E."/>
            <person name="Andreopoulos B."/>
            <person name="Barry K.W."/>
            <person name="Bonito G."/>
            <person name="Buee M."/>
            <person name="Carver A."/>
            <person name="Chen C."/>
            <person name="Cichocki N."/>
            <person name="Clum A."/>
            <person name="Culley D."/>
            <person name="Crous P.W."/>
            <person name="Fauchery L."/>
            <person name="Girlanda M."/>
            <person name="Hayes R.D."/>
            <person name="Keri Z."/>
            <person name="LaButti K."/>
            <person name="Lipzen A."/>
            <person name="Lombard V."/>
            <person name="Magnuson J."/>
            <person name="Maillard F."/>
            <person name="Murat C."/>
            <person name="Nolan M."/>
            <person name="Ohm R.A."/>
            <person name="Pangilinan J."/>
            <person name="Pereira M.F."/>
            <person name="Perotto S."/>
            <person name="Peter M."/>
            <person name="Pfister S."/>
            <person name="Riley R."/>
            <person name="Sitrit Y."/>
            <person name="Stielow J.B."/>
            <person name="Szollosi G."/>
            <person name="Zifcakova L."/>
            <person name="Stursova M."/>
            <person name="Spatafora J.W."/>
            <person name="Tedersoo L."/>
            <person name="Vaario L.M."/>
            <person name="Yamada A."/>
            <person name="Yan M."/>
            <person name="Wang P."/>
            <person name="Xu J."/>
            <person name="Bruns T."/>
            <person name="Baldrian P."/>
            <person name="Vilgalys R."/>
            <person name="Dunand C."/>
            <person name="Henrissat B."/>
            <person name="Grigoriev I.V."/>
            <person name="Hibbett D."/>
            <person name="Nagy L.G."/>
            <person name="Martin F.M."/>
        </authorList>
    </citation>
    <scope>NUCLEOTIDE SEQUENCE</scope>
    <source>
        <strain evidence="9">UH-Tt-Lm1</strain>
    </source>
</reference>
<evidence type="ECO:0000256" key="1">
    <source>
        <dbReference type="ARBA" id="ARBA00004245"/>
    </source>
</evidence>
<dbReference type="GO" id="GO:0005874">
    <property type="term" value="C:microtubule"/>
    <property type="evidence" value="ECO:0007669"/>
    <property type="project" value="UniProtKB-KW"/>
</dbReference>
<feature type="domain" description="Gamma tubulin complex component protein N-terminal" evidence="8">
    <location>
        <begin position="396"/>
        <end position="727"/>
    </location>
</feature>
<feature type="compositionally biased region" description="Polar residues" evidence="6">
    <location>
        <begin position="1"/>
        <end position="24"/>
    </location>
</feature>
<dbReference type="CDD" id="cd22572">
    <property type="entry name" value="GCP5_NTD"/>
    <property type="match status" value="1"/>
</dbReference>
<dbReference type="Pfam" id="PF04130">
    <property type="entry name" value="GCP_C_terminal"/>
    <property type="match status" value="1"/>
</dbReference>
<dbReference type="GO" id="GO:0007020">
    <property type="term" value="P:microtubule nucleation"/>
    <property type="evidence" value="ECO:0007669"/>
    <property type="project" value="InterPro"/>
</dbReference>
<dbReference type="AlphaFoldDB" id="A0A9P6HB91"/>
<dbReference type="InterPro" id="IPR042241">
    <property type="entry name" value="GCP_C_sf"/>
</dbReference>
<evidence type="ECO:0000256" key="4">
    <source>
        <dbReference type="ARBA" id="ARBA00022701"/>
    </source>
</evidence>
<evidence type="ECO:0000256" key="3">
    <source>
        <dbReference type="ARBA" id="ARBA00022490"/>
    </source>
</evidence>
<evidence type="ECO:0000259" key="7">
    <source>
        <dbReference type="Pfam" id="PF04130"/>
    </source>
</evidence>
<keyword evidence="10" id="KW-1185">Reference proteome</keyword>